<feature type="domain" description="F-box" evidence="3">
    <location>
        <begin position="17"/>
        <end position="57"/>
    </location>
</feature>
<dbReference type="InterPro" id="IPR015915">
    <property type="entry name" value="Kelch-typ_b-propeller"/>
</dbReference>
<reference evidence="4" key="1">
    <citation type="submission" date="2019-09" db="EMBL/GenBank/DDBJ databases">
        <authorList>
            <person name="Zhang L."/>
        </authorList>
    </citation>
    <scope>NUCLEOTIDE SEQUENCE</scope>
</reference>
<proteinExistence type="predicted"/>
<dbReference type="SUPFAM" id="SSF81383">
    <property type="entry name" value="F-box domain"/>
    <property type="match status" value="1"/>
</dbReference>
<dbReference type="Pfam" id="PF25210">
    <property type="entry name" value="Kelch_FKB95"/>
    <property type="match status" value="1"/>
</dbReference>
<sequence>MGSSSCSSGSPPLIPGLPDDVGVQCLARVPRVFHPTLSLVCRSWNSLLRSQLFLSTRSLLQASEPFLYLLVRTHDTTSSLSWFALHHHDHFRHTFSLPLMPSTPVGPACAVLGTRLFVLGGSVNEIPTHTVWIYDAVLNRWDAGPNMRVAREFAAAGEIDGKIYVVGGCQPDSWARSNSWAEVFDPQVGRWAPVPSPIEIRDKWMHGNAVLGGKLLAMADRGGVAYDPRTCSWSYVSCELDSGWRGRAAVVGGILYCYDYLGKIRGFDPDGNQWKKLKGVKKRLPKFLCGATLANVGGKLFVVWEGNGNGGKYKGTELFCAEIEVCKEESGKLVGSIVWTQVILSLPRGASMVQCLAVAL</sequence>
<dbReference type="OrthoDB" id="45365at2759"/>
<keyword evidence="1" id="KW-0880">Kelch repeat</keyword>
<dbReference type="Gene3D" id="2.120.10.80">
    <property type="entry name" value="Kelch-type beta propeller"/>
    <property type="match status" value="1"/>
</dbReference>
<dbReference type="OMA" id="WMHGNAV"/>
<dbReference type="InterPro" id="IPR006652">
    <property type="entry name" value="Kelch_1"/>
</dbReference>
<dbReference type="SMART" id="SM00612">
    <property type="entry name" value="Kelch"/>
    <property type="match status" value="2"/>
</dbReference>
<dbReference type="SMART" id="SM00256">
    <property type="entry name" value="FBOX"/>
    <property type="match status" value="1"/>
</dbReference>
<name>A0A5K1ASS2_9MAGN</name>
<protein>
    <recommendedName>
        <fullName evidence="3">F-box domain-containing protein</fullName>
    </recommendedName>
</protein>
<dbReference type="EMBL" id="LR721780">
    <property type="protein sequence ID" value="VVW05323.1"/>
    <property type="molecule type" value="Genomic_DNA"/>
</dbReference>
<dbReference type="PANTHER" id="PTHR46344:SF19">
    <property type="entry name" value="F-BOX DOMAIN-CONTAINING PROTEIN"/>
    <property type="match status" value="1"/>
</dbReference>
<evidence type="ECO:0000259" key="3">
    <source>
        <dbReference type="SMART" id="SM00256"/>
    </source>
</evidence>
<evidence type="ECO:0000256" key="1">
    <source>
        <dbReference type="ARBA" id="ARBA00022441"/>
    </source>
</evidence>
<gene>
    <name evidence="4" type="ORF">NYM_LOCUS12483</name>
</gene>
<dbReference type="SUPFAM" id="SSF117281">
    <property type="entry name" value="Kelch motif"/>
    <property type="match status" value="1"/>
</dbReference>
<dbReference type="InterPro" id="IPR057499">
    <property type="entry name" value="Kelch_FKB95"/>
</dbReference>
<organism evidence="4">
    <name type="scientific">Nymphaea colorata</name>
    <name type="common">pocket water lily</name>
    <dbReference type="NCBI Taxonomy" id="210225"/>
    <lineage>
        <taxon>Eukaryota</taxon>
        <taxon>Viridiplantae</taxon>
        <taxon>Streptophyta</taxon>
        <taxon>Embryophyta</taxon>
        <taxon>Tracheophyta</taxon>
        <taxon>Spermatophyta</taxon>
        <taxon>Magnoliopsida</taxon>
        <taxon>Nymphaeales</taxon>
        <taxon>Nymphaeaceae</taxon>
        <taxon>Nymphaea</taxon>
    </lineage>
</organism>
<evidence type="ECO:0000256" key="2">
    <source>
        <dbReference type="ARBA" id="ARBA00022737"/>
    </source>
</evidence>
<dbReference type="CDD" id="cd22152">
    <property type="entry name" value="F-box_AtAFR-like"/>
    <property type="match status" value="1"/>
</dbReference>
<dbReference type="Gramene" id="NC2G0035010.1">
    <property type="protein sequence ID" value="NC2G0035010.1:cds"/>
    <property type="gene ID" value="NC2G0035010"/>
</dbReference>
<dbReference type="Pfam" id="PF00646">
    <property type="entry name" value="F-box"/>
    <property type="match status" value="1"/>
</dbReference>
<dbReference type="InterPro" id="IPR001810">
    <property type="entry name" value="F-box_dom"/>
</dbReference>
<accession>A0A5K1ASS2</accession>
<dbReference type="InterPro" id="IPR036047">
    <property type="entry name" value="F-box-like_dom_sf"/>
</dbReference>
<evidence type="ECO:0000313" key="4">
    <source>
        <dbReference type="EMBL" id="VVW05323.1"/>
    </source>
</evidence>
<dbReference type="PANTHER" id="PTHR46344">
    <property type="entry name" value="OS02G0202900 PROTEIN"/>
    <property type="match status" value="1"/>
</dbReference>
<keyword evidence="2" id="KW-0677">Repeat</keyword>
<dbReference type="AlphaFoldDB" id="A0A5K1ASS2"/>